<feature type="compositionally biased region" description="Polar residues" evidence="1">
    <location>
        <begin position="27"/>
        <end position="46"/>
    </location>
</feature>
<protein>
    <submittedName>
        <fullName evidence="2">Uncharacterized protein</fullName>
    </submittedName>
</protein>
<proteinExistence type="predicted"/>
<dbReference type="EMBL" id="MCGT01000016">
    <property type="protein sequence ID" value="ORX53101.1"/>
    <property type="molecule type" value="Genomic_DNA"/>
</dbReference>
<comment type="caution">
    <text evidence="2">The sequence shown here is derived from an EMBL/GenBank/DDBJ whole genome shotgun (WGS) entry which is preliminary data.</text>
</comment>
<dbReference type="Proteomes" id="UP000242146">
    <property type="component" value="Unassembled WGS sequence"/>
</dbReference>
<evidence type="ECO:0000256" key="1">
    <source>
        <dbReference type="SAM" id="MobiDB-lite"/>
    </source>
</evidence>
<feature type="region of interest" description="Disordered" evidence="1">
    <location>
        <begin position="1"/>
        <end position="81"/>
    </location>
</feature>
<gene>
    <name evidence="2" type="ORF">DM01DRAFT_1336289</name>
</gene>
<evidence type="ECO:0000313" key="2">
    <source>
        <dbReference type="EMBL" id="ORX53101.1"/>
    </source>
</evidence>
<name>A0A1X2GG56_9FUNG</name>
<dbReference type="AlphaFoldDB" id="A0A1X2GG56"/>
<reference evidence="2 3" key="1">
    <citation type="submission" date="2016-07" db="EMBL/GenBank/DDBJ databases">
        <title>Pervasive Adenine N6-methylation of Active Genes in Fungi.</title>
        <authorList>
            <consortium name="DOE Joint Genome Institute"/>
            <person name="Mondo S.J."/>
            <person name="Dannebaum R.O."/>
            <person name="Kuo R.C."/>
            <person name="Labutti K."/>
            <person name="Haridas S."/>
            <person name="Kuo A."/>
            <person name="Salamov A."/>
            <person name="Ahrendt S.R."/>
            <person name="Lipzen A."/>
            <person name="Sullivan W."/>
            <person name="Andreopoulos W.B."/>
            <person name="Clum A."/>
            <person name="Lindquist E."/>
            <person name="Daum C."/>
            <person name="Ramamoorthy G.K."/>
            <person name="Gryganskyi A."/>
            <person name="Culley D."/>
            <person name="Magnuson J.K."/>
            <person name="James T.Y."/>
            <person name="O'Malley M.A."/>
            <person name="Stajich J.E."/>
            <person name="Spatafora J.W."/>
            <person name="Visel A."/>
            <person name="Grigoriev I.V."/>
        </authorList>
    </citation>
    <scope>NUCLEOTIDE SEQUENCE [LARGE SCALE GENOMIC DNA]</scope>
    <source>
        <strain evidence="2 3">NRRL 3301</strain>
    </source>
</reference>
<keyword evidence="3" id="KW-1185">Reference proteome</keyword>
<evidence type="ECO:0000313" key="3">
    <source>
        <dbReference type="Proteomes" id="UP000242146"/>
    </source>
</evidence>
<organism evidence="2 3">
    <name type="scientific">Hesseltinella vesiculosa</name>
    <dbReference type="NCBI Taxonomy" id="101127"/>
    <lineage>
        <taxon>Eukaryota</taxon>
        <taxon>Fungi</taxon>
        <taxon>Fungi incertae sedis</taxon>
        <taxon>Mucoromycota</taxon>
        <taxon>Mucoromycotina</taxon>
        <taxon>Mucoromycetes</taxon>
        <taxon>Mucorales</taxon>
        <taxon>Cunninghamellaceae</taxon>
        <taxon>Hesseltinella</taxon>
    </lineage>
</organism>
<accession>A0A1X2GG56</accession>
<feature type="compositionally biased region" description="Polar residues" evidence="1">
    <location>
        <begin position="1"/>
        <end position="18"/>
    </location>
</feature>
<sequence length="81" mass="8606">MDIGNLSNIFQKQGTQPSDEPVDRSTETAPAQANDGSDQTLEQILNTIGDYDGGSAETNNTNDDDDSDDDESKPTSKGPSK</sequence>
<feature type="compositionally biased region" description="Acidic residues" evidence="1">
    <location>
        <begin position="62"/>
        <end position="71"/>
    </location>
</feature>